<dbReference type="OrthoDB" id="2394332at2759"/>
<protein>
    <recommendedName>
        <fullName evidence="3">F-box domain-containing protein</fullName>
    </recommendedName>
</protein>
<keyword evidence="2" id="KW-1185">Reference proteome</keyword>
<dbReference type="Proteomes" id="UP000703661">
    <property type="component" value="Unassembled WGS sequence"/>
</dbReference>
<dbReference type="InterPro" id="IPR032675">
    <property type="entry name" value="LRR_dom_sf"/>
</dbReference>
<proteinExistence type="predicted"/>
<reference evidence="1" key="1">
    <citation type="journal article" date="2020" name="Fungal Divers.">
        <title>Resolving the Mortierellaceae phylogeny through synthesis of multi-gene phylogenetics and phylogenomics.</title>
        <authorList>
            <person name="Vandepol N."/>
            <person name="Liber J."/>
            <person name="Desiro A."/>
            <person name="Na H."/>
            <person name="Kennedy M."/>
            <person name="Barry K."/>
            <person name="Grigoriev I.V."/>
            <person name="Miller A.N."/>
            <person name="O'Donnell K."/>
            <person name="Stajich J.E."/>
            <person name="Bonito G."/>
        </authorList>
    </citation>
    <scope>NUCLEOTIDE SEQUENCE</scope>
    <source>
        <strain evidence="1">NRRL 2769</strain>
    </source>
</reference>
<comment type="caution">
    <text evidence="1">The sequence shown here is derived from an EMBL/GenBank/DDBJ whole genome shotgun (WGS) entry which is preliminary data.</text>
</comment>
<gene>
    <name evidence="1" type="ORF">BGZ80_006529</name>
</gene>
<evidence type="ECO:0000313" key="2">
    <source>
        <dbReference type="Proteomes" id="UP000703661"/>
    </source>
</evidence>
<organism evidence="1 2">
    <name type="scientific">Entomortierella chlamydospora</name>
    <dbReference type="NCBI Taxonomy" id="101097"/>
    <lineage>
        <taxon>Eukaryota</taxon>
        <taxon>Fungi</taxon>
        <taxon>Fungi incertae sedis</taxon>
        <taxon>Mucoromycota</taxon>
        <taxon>Mortierellomycotina</taxon>
        <taxon>Mortierellomycetes</taxon>
        <taxon>Mortierellales</taxon>
        <taxon>Mortierellaceae</taxon>
        <taxon>Entomortierella</taxon>
    </lineage>
</organism>
<sequence length="523" mass="58602">MNQTDQHPLLEPNILRCLGKHLPRSQLPTCLRVCKKWHSTLEPFLWETLTLLNQPVNFTPRQATPTLLLRNRHHIRHLHEIGTNSLIHFLAYSITPRPVQLTSIHCSILSPEILVITQQNVDTLTSFICRSNRLRKDQEAQGLWCRQLFFILEMAPNLTEFALGPVIMLDPPNQEFNKISKNLKRLELDRVKVSVPTLYADSVPQESIVMDTFHSLESLTLVWNDFPPPCQIELIRKSPNLKALVWRRGTKLLAESWLSGSLAVPSRLSSLDIGNSHLDDQDMARLLSLIHNLVALNARSTPFSTHSLALLMNNQGPNMLELELMDCDGLNSDQVFTILTSMPKLKKFSASMLSASDFDSIATSGGDTEATATATAATTSSITARPPWVCLGLEELEISILGPSTCEDTDHARYASSIYKQLGKLTQLRTLVLKEIILDGQERGPLLDLTLEMGLAHLACLKQLRELHTRGLSVKMGTTELEWIAKEWTRLEVIKGPLNCVTGVDNKPLIRKLKELSPVAVVL</sequence>
<accession>A0A9P6MHA9</accession>
<dbReference type="SUPFAM" id="SSF52047">
    <property type="entry name" value="RNI-like"/>
    <property type="match status" value="1"/>
</dbReference>
<dbReference type="Gene3D" id="3.80.10.10">
    <property type="entry name" value="Ribonuclease Inhibitor"/>
    <property type="match status" value="1"/>
</dbReference>
<evidence type="ECO:0000313" key="1">
    <source>
        <dbReference type="EMBL" id="KAF9999613.1"/>
    </source>
</evidence>
<evidence type="ECO:0008006" key="3">
    <source>
        <dbReference type="Google" id="ProtNLM"/>
    </source>
</evidence>
<name>A0A9P6MHA9_9FUNG</name>
<dbReference type="AlphaFoldDB" id="A0A9P6MHA9"/>
<dbReference type="EMBL" id="JAAAID010003229">
    <property type="protein sequence ID" value="KAF9999613.1"/>
    <property type="molecule type" value="Genomic_DNA"/>
</dbReference>